<keyword evidence="2" id="KW-1185">Reference proteome</keyword>
<reference evidence="2" key="1">
    <citation type="journal article" date="2023" name="Nat. Plants">
        <title>Single-cell RNA sequencing provides a high-resolution roadmap for understanding the multicellular compartmentation of specialized metabolism.</title>
        <authorList>
            <person name="Sun S."/>
            <person name="Shen X."/>
            <person name="Li Y."/>
            <person name="Li Y."/>
            <person name="Wang S."/>
            <person name="Li R."/>
            <person name="Zhang H."/>
            <person name="Shen G."/>
            <person name="Guo B."/>
            <person name="Wei J."/>
            <person name="Xu J."/>
            <person name="St-Pierre B."/>
            <person name="Chen S."/>
            <person name="Sun C."/>
        </authorList>
    </citation>
    <scope>NUCLEOTIDE SEQUENCE [LARGE SCALE GENOMIC DNA]</scope>
</reference>
<protein>
    <submittedName>
        <fullName evidence="1">Uncharacterized protein</fullName>
    </submittedName>
</protein>
<comment type="caution">
    <text evidence="1">The sequence shown here is derived from an EMBL/GenBank/DDBJ whole genome shotgun (WGS) entry which is preliminary data.</text>
</comment>
<organism evidence="1 2">
    <name type="scientific">Catharanthus roseus</name>
    <name type="common">Madagascar periwinkle</name>
    <name type="synonym">Vinca rosea</name>
    <dbReference type="NCBI Taxonomy" id="4058"/>
    <lineage>
        <taxon>Eukaryota</taxon>
        <taxon>Viridiplantae</taxon>
        <taxon>Streptophyta</taxon>
        <taxon>Embryophyta</taxon>
        <taxon>Tracheophyta</taxon>
        <taxon>Spermatophyta</taxon>
        <taxon>Magnoliopsida</taxon>
        <taxon>eudicotyledons</taxon>
        <taxon>Gunneridae</taxon>
        <taxon>Pentapetalae</taxon>
        <taxon>asterids</taxon>
        <taxon>lamiids</taxon>
        <taxon>Gentianales</taxon>
        <taxon>Apocynaceae</taxon>
        <taxon>Rauvolfioideae</taxon>
        <taxon>Vinceae</taxon>
        <taxon>Catharanthinae</taxon>
        <taxon>Catharanthus</taxon>
    </lineage>
</organism>
<dbReference type="EMBL" id="CM044704">
    <property type="protein sequence ID" value="KAI5667475.1"/>
    <property type="molecule type" value="Genomic_DNA"/>
</dbReference>
<gene>
    <name evidence="1" type="ORF">M9H77_17328</name>
</gene>
<evidence type="ECO:0000313" key="2">
    <source>
        <dbReference type="Proteomes" id="UP001060085"/>
    </source>
</evidence>
<accession>A0ACC0B492</accession>
<name>A0ACC0B492_CATRO</name>
<dbReference type="Proteomes" id="UP001060085">
    <property type="component" value="Linkage Group LG04"/>
</dbReference>
<evidence type="ECO:0000313" key="1">
    <source>
        <dbReference type="EMBL" id="KAI5667475.1"/>
    </source>
</evidence>
<sequence length="525" mass="57611">MRESTTPSDGGAGEGADEGAGAVALANNDGEGADGRADDEGYGICRNRVKVIGGVEAVIGEVDIRGVDDSTEVEAVSTRVVDISTEVEVAGVEAAIGMRLQFKLFLFFFIGQLRPLLHLHYFHLHLQDRVEHFIKDVGLYDDKICQERSQTHQSLLDTLHGIMSTSQEVKDLLHVPFTSIKPKKIIDNDGNVDNDMVVYMENTLKIKLNDFKDQGKASKLLSICTTNGSPAPTVIGTPLDGNGLEANTLSSPNFEDSSKDEDGKLFYKSIKTINFFPFRIDEKGRNMEKELVAILEELPMSLSLNPSLMCIFLVVPYVSKCLSSHVFLEDSLLHSGSMLDPSRHDLGVMNNASNESIVVGFRLDGALFDIIHDKPKKIKDNDEHVDNGMVVYMESALKIKLEADGKPTSIIIDRPLDGNILEANTLPHSKQGANKRIINLNLQEICIISIMVVAVELMLLIGTTMEMETSLLTDIMDLDSAPELVVSLVQKAAVASAEIEATAVEIEAAEEEFQEQQKNSIRQKL</sequence>
<proteinExistence type="predicted"/>